<keyword evidence="2" id="KW-1133">Transmembrane helix</keyword>
<dbReference type="VEuPathDB" id="FungiDB:CC1G_07073"/>
<evidence type="ECO:0008006" key="5">
    <source>
        <dbReference type="Google" id="ProtNLM"/>
    </source>
</evidence>
<evidence type="ECO:0000313" key="3">
    <source>
        <dbReference type="EMBL" id="EAU85379.2"/>
    </source>
</evidence>
<dbReference type="Proteomes" id="UP000001861">
    <property type="component" value="Unassembled WGS sequence"/>
</dbReference>
<keyword evidence="2" id="KW-0472">Membrane</keyword>
<evidence type="ECO:0000313" key="4">
    <source>
        <dbReference type="Proteomes" id="UP000001861"/>
    </source>
</evidence>
<keyword evidence="4" id="KW-1185">Reference proteome</keyword>
<feature type="region of interest" description="Disordered" evidence="1">
    <location>
        <begin position="56"/>
        <end position="77"/>
    </location>
</feature>
<evidence type="ECO:0000256" key="1">
    <source>
        <dbReference type="SAM" id="MobiDB-lite"/>
    </source>
</evidence>
<reference evidence="3 4" key="1">
    <citation type="journal article" date="2010" name="Proc. Natl. Acad. Sci. U.S.A.">
        <title>Insights into evolution of multicellular fungi from the assembled chromosomes of the mushroom Coprinopsis cinerea (Coprinus cinereus).</title>
        <authorList>
            <person name="Stajich J.E."/>
            <person name="Wilke S.K."/>
            <person name="Ahren D."/>
            <person name="Au C.H."/>
            <person name="Birren B.W."/>
            <person name="Borodovsky M."/>
            <person name="Burns C."/>
            <person name="Canback B."/>
            <person name="Casselton L.A."/>
            <person name="Cheng C.K."/>
            <person name="Deng J."/>
            <person name="Dietrich F.S."/>
            <person name="Fargo D.C."/>
            <person name="Farman M.L."/>
            <person name="Gathman A.C."/>
            <person name="Goldberg J."/>
            <person name="Guigo R."/>
            <person name="Hoegger P.J."/>
            <person name="Hooker J.B."/>
            <person name="Huggins A."/>
            <person name="James T.Y."/>
            <person name="Kamada T."/>
            <person name="Kilaru S."/>
            <person name="Kodira C."/>
            <person name="Kues U."/>
            <person name="Kupfer D."/>
            <person name="Kwan H.S."/>
            <person name="Lomsadze A."/>
            <person name="Li W."/>
            <person name="Lilly W.W."/>
            <person name="Ma L.J."/>
            <person name="Mackey A.J."/>
            <person name="Manning G."/>
            <person name="Martin F."/>
            <person name="Muraguchi H."/>
            <person name="Natvig D.O."/>
            <person name="Palmerini H."/>
            <person name="Ramesh M.A."/>
            <person name="Rehmeyer C.J."/>
            <person name="Roe B.A."/>
            <person name="Shenoy N."/>
            <person name="Stanke M."/>
            <person name="Ter-Hovhannisyan V."/>
            <person name="Tunlid A."/>
            <person name="Velagapudi R."/>
            <person name="Vision T.J."/>
            <person name="Zeng Q."/>
            <person name="Zolan M.E."/>
            <person name="Pukkila P.J."/>
        </authorList>
    </citation>
    <scope>NUCLEOTIDE SEQUENCE [LARGE SCALE GENOMIC DNA]</scope>
    <source>
        <strain evidence="4">Okayama-7 / 130 / ATCC MYA-4618 / FGSC 9003</strain>
    </source>
</reference>
<dbReference type="CDD" id="cd22903">
    <property type="entry name" value="NI9M"/>
    <property type="match status" value="1"/>
</dbReference>
<evidence type="ECO:0000256" key="2">
    <source>
        <dbReference type="SAM" id="Phobius"/>
    </source>
</evidence>
<dbReference type="STRING" id="240176.A8NUC8"/>
<dbReference type="RefSeq" id="XP_001836426.2">
    <property type="nucleotide sequence ID" value="XM_001836374.2"/>
</dbReference>
<protein>
    <recommendedName>
        <fullName evidence="5">NADH-ubiquinone oxidoreductase 9.5 kDa subunit</fullName>
    </recommendedName>
</protein>
<dbReference type="KEGG" id="cci:CC1G_07073"/>
<dbReference type="PANTHER" id="PTHR38488:SF1">
    <property type="entry name" value="OXIDOREDUCTASE 9.5 KDA SUBUNIT, PUTATIVE (AFU_ORTHOLOGUE AFUA_5G08980)-RELATED"/>
    <property type="match status" value="1"/>
</dbReference>
<dbReference type="EMBL" id="AACS02000004">
    <property type="protein sequence ID" value="EAU85379.2"/>
    <property type="molecule type" value="Genomic_DNA"/>
</dbReference>
<dbReference type="GeneID" id="6012969"/>
<organism evidence="3 4">
    <name type="scientific">Coprinopsis cinerea (strain Okayama-7 / 130 / ATCC MYA-4618 / FGSC 9003)</name>
    <name type="common">Inky cap fungus</name>
    <name type="synonym">Hormographiella aspergillata</name>
    <dbReference type="NCBI Taxonomy" id="240176"/>
    <lineage>
        <taxon>Eukaryota</taxon>
        <taxon>Fungi</taxon>
        <taxon>Dikarya</taxon>
        <taxon>Basidiomycota</taxon>
        <taxon>Agaricomycotina</taxon>
        <taxon>Agaricomycetes</taxon>
        <taxon>Agaricomycetidae</taxon>
        <taxon>Agaricales</taxon>
        <taxon>Agaricineae</taxon>
        <taxon>Psathyrellaceae</taxon>
        <taxon>Coprinopsis</taxon>
    </lineage>
</organism>
<accession>A8NUC8</accession>
<name>A8NUC8_COPC7</name>
<dbReference type="OrthoDB" id="2093409at2759"/>
<dbReference type="InterPro" id="IPR039961">
    <property type="entry name" value="Nuo9.5"/>
</dbReference>
<proteinExistence type="predicted"/>
<dbReference type="eggNOG" id="ENOG502S74C">
    <property type="taxonomic scope" value="Eukaryota"/>
</dbReference>
<dbReference type="HOGENOM" id="CLU_166990_2_0_1"/>
<keyword evidence="2" id="KW-0812">Transmembrane</keyword>
<dbReference type="InParanoid" id="A8NUC8"/>
<comment type="caution">
    <text evidence="3">The sequence shown here is derived from an EMBL/GenBank/DDBJ whole genome shotgun (WGS) entry which is preliminary data.</text>
</comment>
<gene>
    <name evidence="3" type="ORF">CC1G_07073</name>
</gene>
<feature type="transmembrane region" description="Helical" evidence="2">
    <location>
        <begin position="24"/>
        <end position="42"/>
    </location>
</feature>
<sequence length="77" mass="8714">MASLFSPFRSTYRYLQRQAHENPVIFYSCVIGAIGPVLAIGVPPIRRHFGYVEPPPLPTGYPLPNRARRPVQGYDDE</sequence>
<dbReference type="PANTHER" id="PTHR38488">
    <property type="entry name" value="OXIDOREDUCTASE 9.5 KDA SUBUNIT, PUTATIVE (AFU_ORTHOLOGUE AFUA_5G08980)-RELATED"/>
    <property type="match status" value="1"/>
</dbReference>
<dbReference type="AlphaFoldDB" id="A8NUC8"/>
<dbReference type="OMA" id="EKPAIFW"/>